<gene>
    <name evidence="1" type="ORF">SAMD00020551_2814</name>
</gene>
<proteinExistence type="predicted"/>
<evidence type="ECO:0000313" key="2">
    <source>
        <dbReference type="Proteomes" id="UP000031014"/>
    </source>
</evidence>
<dbReference type="AlphaFoldDB" id="A0A0A8X912"/>
<organism evidence="1 2">
    <name type="scientific">Mesobacillus selenatarsenatis (strain DSM 18680 / JCM 14380 / FERM P-15431 / SF-1)</name>
    <dbReference type="NCBI Taxonomy" id="1321606"/>
    <lineage>
        <taxon>Bacteria</taxon>
        <taxon>Bacillati</taxon>
        <taxon>Bacillota</taxon>
        <taxon>Bacilli</taxon>
        <taxon>Bacillales</taxon>
        <taxon>Bacillaceae</taxon>
        <taxon>Mesobacillus</taxon>
    </lineage>
</organism>
<accession>A0A0A8X912</accession>
<name>A0A0A8X912_MESS1</name>
<evidence type="ECO:0000313" key="1">
    <source>
        <dbReference type="EMBL" id="GAM14661.1"/>
    </source>
</evidence>
<keyword evidence="2" id="KW-1185">Reference proteome</keyword>
<reference evidence="1 2" key="1">
    <citation type="submission" date="2013-06" db="EMBL/GenBank/DDBJ databases">
        <title>Whole genome shotgun sequence of Bacillus selenatarsenatis SF-1.</title>
        <authorList>
            <person name="Kuroda M."/>
            <person name="Sei K."/>
            <person name="Yamashita M."/>
            <person name="Ike M."/>
        </authorList>
    </citation>
    <scope>NUCLEOTIDE SEQUENCE [LARGE SCALE GENOMIC DNA]</scope>
    <source>
        <strain evidence="1 2">SF-1</strain>
    </source>
</reference>
<dbReference type="EMBL" id="BASE01000064">
    <property type="protein sequence ID" value="GAM14661.1"/>
    <property type="molecule type" value="Genomic_DNA"/>
</dbReference>
<comment type="caution">
    <text evidence="1">The sequence shown here is derived from an EMBL/GenBank/DDBJ whole genome shotgun (WGS) entry which is preliminary data.</text>
</comment>
<sequence length="43" mass="4773">MASLQTKPHAEDVVLSEHGITSYKTTKKPQDTPVSAVVLWNKH</sequence>
<protein>
    <submittedName>
        <fullName evidence="1">Uncharacterized protein</fullName>
    </submittedName>
</protein>
<dbReference type="Proteomes" id="UP000031014">
    <property type="component" value="Unassembled WGS sequence"/>
</dbReference>